<dbReference type="SUPFAM" id="SSF89796">
    <property type="entry name" value="CoA-transferase family III (CaiB/BaiF)"/>
    <property type="match status" value="1"/>
</dbReference>
<feature type="region of interest" description="Disordered" evidence="1">
    <location>
        <begin position="339"/>
        <end position="358"/>
    </location>
</feature>
<accession>A0A0P1GP14</accession>
<dbReference type="Gene3D" id="3.40.50.10540">
    <property type="entry name" value="Crotonobetainyl-coa:carnitine coa-transferase, domain 1"/>
    <property type="match status" value="1"/>
</dbReference>
<evidence type="ECO:0000313" key="2">
    <source>
        <dbReference type="EMBL" id="CUH84053.1"/>
    </source>
</evidence>
<reference evidence="2 3" key="1">
    <citation type="submission" date="2015-09" db="EMBL/GenBank/DDBJ databases">
        <authorList>
            <consortium name="Swine Surveillance"/>
        </authorList>
    </citation>
    <scope>NUCLEOTIDE SEQUENCE [LARGE SCALE GENOMIC DNA]</scope>
    <source>
        <strain evidence="2 3">CECT 8383</strain>
    </source>
</reference>
<dbReference type="OrthoDB" id="7208981at2"/>
<proteinExistence type="predicted"/>
<dbReference type="Proteomes" id="UP000051681">
    <property type="component" value="Unassembled WGS sequence"/>
</dbReference>
<dbReference type="GO" id="GO:0016740">
    <property type="term" value="F:transferase activity"/>
    <property type="evidence" value="ECO:0007669"/>
    <property type="project" value="UniProtKB-KW"/>
</dbReference>
<keyword evidence="3" id="KW-1185">Reference proteome</keyword>
<dbReference type="InterPro" id="IPR023606">
    <property type="entry name" value="CoA-Trfase_III_dom_1_sf"/>
</dbReference>
<gene>
    <name evidence="2" type="primary">caiB</name>
    <name evidence="2" type="ORF">TM5383_01258</name>
</gene>
<name>A0A0P1GP14_9RHOB</name>
<keyword evidence="2" id="KW-0808">Transferase</keyword>
<dbReference type="STRING" id="340021.TM5383_01258"/>
<organism evidence="2 3">
    <name type="scientific">Thalassovita mediterranea</name>
    <dbReference type="NCBI Taxonomy" id="340021"/>
    <lineage>
        <taxon>Bacteria</taxon>
        <taxon>Pseudomonadati</taxon>
        <taxon>Pseudomonadota</taxon>
        <taxon>Alphaproteobacteria</taxon>
        <taxon>Rhodobacterales</taxon>
        <taxon>Roseobacteraceae</taxon>
        <taxon>Thalassovita</taxon>
    </lineage>
</organism>
<dbReference type="InterPro" id="IPR044855">
    <property type="entry name" value="CoA-Trfase_III_dom3_sf"/>
</dbReference>
<sequence>MTQSPERPSRGPLQGLRVVEMEGLGPCPLAGQILADLGAEVIVITRKSAPADKTDINNRNKSSVALNLKHPEGLRAARAVIKTADILIEGFRPGVMERIGLGPDDCRGENPRLIFGRMTGWGQTGPMSQMAGHDINYLGLTGVLQALGPSDAPPPPPLNIAADYGGGTMFLLLGVLAALFERQTSGKGQVIDAAMVDGPPVLMGLIHSMIARGDWSEARNANMLDGGAPFYRSYACADGKHIAVGPLEPQFFAQLVAKAGLPSDHSKDQYDIASWAARRDSYAEIFASKTRAEWEAIFDGTDACVTPILGWSEAARHPHMQARETMKEIDGVMQAMPAPRFDRTPAATPAPPPAPGAQTDVVLQQLGYDDTQLAALRAAGALT</sequence>
<protein>
    <submittedName>
        <fullName evidence="2">Crotonobetainyl-CoA:carnitine CoA-transferase</fullName>
        <ecNumber evidence="2">2.8.3.-</ecNumber>
    </submittedName>
</protein>
<dbReference type="PANTHER" id="PTHR48228:SF5">
    <property type="entry name" value="ALPHA-METHYLACYL-COA RACEMASE"/>
    <property type="match status" value="1"/>
</dbReference>
<dbReference type="PANTHER" id="PTHR48228">
    <property type="entry name" value="SUCCINYL-COA--D-CITRAMALATE COA-TRANSFERASE"/>
    <property type="match status" value="1"/>
</dbReference>
<dbReference type="RefSeq" id="WP_058318144.1">
    <property type="nucleotide sequence ID" value="NZ_CYSF01000006.1"/>
</dbReference>
<dbReference type="Gene3D" id="3.30.1540.10">
    <property type="entry name" value="formyl-coa transferase, domain 3"/>
    <property type="match status" value="1"/>
</dbReference>
<evidence type="ECO:0000256" key="1">
    <source>
        <dbReference type="SAM" id="MobiDB-lite"/>
    </source>
</evidence>
<dbReference type="EC" id="2.8.3.-" evidence="2"/>
<evidence type="ECO:0000313" key="3">
    <source>
        <dbReference type="Proteomes" id="UP000051681"/>
    </source>
</evidence>
<dbReference type="EMBL" id="CYSF01000006">
    <property type="protein sequence ID" value="CUH84053.1"/>
    <property type="molecule type" value="Genomic_DNA"/>
</dbReference>
<dbReference type="Pfam" id="PF02515">
    <property type="entry name" value="CoA_transf_3"/>
    <property type="match status" value="1"/>
</dbReference>
<dbReference type="InterPro" id="IPR050509">
    <property type="entry name" value="CoA-transferase_III"/>
</dbReference>
<dbReference type="InterPro" id="IPR003673">
    <property type="entry name" value="CoA-Trfase_fam_III"/>
</dbReference>
<dbReference type="AlphaFoldDB" id="A0A0P1GP14"/>